<proteinExistence type="predicted"/>
<keyword evidence="2" id="KW-1185">Reference proteome</keyword>
<accession>A0ACC0AEV3</accession>
<reference evidence="2" key="1">
    <citation type="journal article" date="2023" name="Nat. Plants">
        <title>Single-cell RNA sequencing provides a high-resolution roadmap for understanding the multicellular compartmentation of specialized metabolism.</title>
        <authorList>
            <person name="Sun S."/>
            <person name="Shen X."/>
            <person name="Li Y."/>
            <person name="Li Y."/>
            <person name="Wang S."/>
            <person name="Li R."/>
            <person name="Zhang H."/>
            <person name="Shen G."/>
            <person name="Guo B."/>
            <person name="Wei J."/>
            <person name="Xu J."/>
            <person name="St-Pierre B."/>
            <person name="Chen S."/>
            <person name="Sun C."/>
        </authorList>
    </citation>
    <scope>NUCLEOTIDE SEQUENCE [LARGE SCALE GENOMIC DNA]</scope>
</reference>
<dbReference type="Proteomes" id="UP001060085">
    <property type="component" value="Linkage Group LG06"/>
</dbReference>
<protein>
    <submittedName>
        <fullName evidence="1">Uncharacterized protein</fullName>
    </submittedName>
</protein>
<comment type="caution">
    <text evidence="1">The sequence shown here is derived from an EMBL/GenBank/DDBJ whole genome shotgun (WGS) entry which is preliminary data.</text>
</comment>
<dbReference type="EMBL" id="CM044706">
    <property type="protein sequence ID" value="KAI5658503.1"/>
    <property type="molecule type" value="Genomic_DNA"/>
</dbReference>
<evidence type="ECO:0000313" key="2">
    <source>
        <dbReference type="Proteomes" id="UP001060085"/>
    </source>
</evidence>
<name>A0ACC0AEV3_CATRO</name>
<evidence type="ECO:0000313" key="1">
    <source>
        <dbReference type="EMBL" id="KAI5658503.1"/>
    </source>
</evidence>
<organism evidence="1 2">
    <name type="scientific">Catharanthus roseus</name>
    <name type="common">Madagascar periwinkle</name>
    <name type="synonym">Vinca rosea</name>
    <dbReference type="NCBI Taxonomy" id="4058"/>
    <lineage>
        <taxon>Eukaryota</taxon>
        <taxon>Viridiplantae</taxon>
        <taxon>Streptophyta</taxon>
        <taxon>Embryophyta</taxon>
        <taxon>Tracheophyta</taxon>
        <taxon>Spermatophyta</taxon>
        <taxon>Magnoliopsida</taxon>
        <taxon>eudicotyledons</taxon>
        <taxon>Gunneridae</taxon>
        <taxon>Pentapetalae</taxon>
        <taxon>asterids</taxon>
        <taxon>lamiids</taxon>
        <taxon>Gentianales</taxon>
        <taxon>Apocynaceae</taxon>
        <taxon>Rauvolfioideae</taxon>
        <taxon>Vinceae</taxon>
        <taxon>Catharanthinae</taxon>
        <taxon>Catharanthus</taxon>
    </lineage>
</organism>
<gene>
    <name evidence="1" type="ORF">M9H77_27296</name>
</gene>
<sequence length="154" mass="17331">MGTGDDCISIVKDIKNCSNEVRTSYLRQVYFHLLTVIVDKVNNIKYIDINGPLATEVKMKFDSSERNLCTKLKLKDIILKSKSSQPSKAWCSNALRIDRFRLSFSCLLEMIFLDSVNQFGILNTPPHAQGNHLGLERGICKIGHLCGWPNTAAE</sequence>